<keyword evidence="4 6" id="KW-1133">Transmembrane helix</keyword>
<feature type="transmembrane region" description="Helical" evidence="6">
    <location>
        <begin position="50"/>
        <end position="71"/>
    </location>
</feature>
<evidence type="ECO:0000313" key="7">
    <source>
        <dbReference type="EMBL" id="CAF0898426.1"/>
    </source>
</evidence>
<dbReference type="GO" id="GO:0005637">
    <property type="term" value="C:nuclear inner membrane"/>
    <property type="evidence" value="ECO:0007669"/>
    <property type="project" value="TreeGrafter"/>
</dbReference>
<evidence type="ECO:0000313" key="9">
    <source>
        <dbReference type="Proteomes" id="UP000663854"/>
    </source>
</evidence>
<evidence type="ECO:0000313" key="8">
    <source>
        <dbReference type="EMBL" id="CAF1177437.1"/>
    </source>
</evidence>
<dbReference type="EMBL" id="CAJNOH010000136">
    <property type="protein sequence ID" value="CAF0898426.1"/>
    <property type="molecule type" value="Genomic_DNA"/>
</dbReference>
<proteinExistence type="inferred from homology"/>
<comment type="similarity">
    <text evidence="2">Belongs to the ERG4/ERG24 family.</text>
</comment>
<dbReference type="GO" id="GO:0005789">
    <property type="term" value="C:endoplasmic reticulum membrane"/>
    <property type="evidence" value="ECO:0007669"/>
    <property type="project" value="TreeGrafter"/>
</dbReference>
<feature type="transmembrane region" description="Helical" evidence="6">
    <location>
        <begin position="293"/>
        <end position="321"/>
    </location>
</feature>
<dbReference type="Proteomes" id="UP000663870">
    <property type="component" value="Unassembled WGS sequence"/>
</dbReference>
<evidence type="ECO:0000256" key="2">
    <source>
        <dbReference type="ARBA" id="ARBA00005402"/>
    </source>
</evidence>
<feature type="transmembrane region" description="Helical" evidence="6">
    <location>
        <begin position="229"/>
        <end position="246"/>
    </location>
</feature>
<dbReference type="Gene3D" id="1.20.120.1630">
    <property type="match status" value="1"/>
</dbReference>
<organism evidence="7 9">
    <name type="scientific">Rotaria sordida</name>
    <dbReference type="NCBI Taxonomy" id="392033"/>
    <lineage>
        <taxon>Eukaryota</taxon>
        <taxon>Metazoa</taxon>
        <taxon>Spiralia</taxon>
        <taxon>Gnathifera</taxon>
        <taxon>Rotifera</taxon>
        <taxon>Eurotatoria</taxon>
        <taxon>Bdelloidea</taxon>
        <taxon>Philodinida</taxon>
        <taxon>Philodinidae</taxon>
        <taxon>Rotaria</taxon>
    </lineage>
</organism>
<keyword evidence="3 6" id="KW-0812">Transmembrane</keyword>
<reference evidence="7" key="1">
    <citation type="submission" date="2021-02" db="EMBL/GenBank/DDBJ databases">
        <authorList>
            <person name="Nowell W R."/>
        </authorList>
    </citation>
    <scope>NUCLEOTIDE SEQUENCE</scope>
</reference>
<name>A0A813ZGE0_9BILA</name>
<evidence type="ECO:0008006" key="11">
    <source>
        <dbReference type="Google" id="ProtNLM"/>
    </source>
</evidence>
<dbReference type="AlphaFoldDB" id="A0A813ZGE0"/>
<protein>
    <recommendedName>
        <fullName evidence="11">Delta(14)-sterol reductase</fullName>
    </recommendedName>
</protein>
<dbReference type="GO" id="GO:0050613">
    <property type="term" value="F:Delta14-sterol reductase activity"/>
    <property type="evidence" value="ECO:0007669"/>
    <property type="project" value="TreeGrafter"/>
</dbReference>
<dbReference type="GO" id="GO:0016126">
    <property type="term" value="P:sterol biosynthetic process"/>
    <property type="evidence" value="ECO:0007669"/>
    <property type="project" value="InterPro"/>
</dbReference>
<dbReference type="InterPro" id="IPR001171">
    <property type="entry name" value="ERG24_DHCR-like"/>
</dbReference>
<accession>A0A813ZGE0</accession>
<dbReference type="PANTHER" id="PTHR21257">
    <property type="entry name" value="DELTA(14)-STEROL REDUCTASE"/>
    <property type="match status" value="1"/>
</dbReference>
<comment type="subcellular location">
    <subcellularLocation>
        <location evidence="1">Membrane</location>
        <topology evidence="1">Multi-pass membrane protein</topology>
    </subcellularLocation>
</comment>
<feature type="transmembrane region" description="Helical" evidence="6">
    <location>
        <begin position="163"/>
        <end position="179"/>
    </location>
</feature>
<dbReference type="EMBL" id="CAJNOL010000721">
    <property type="protein sequence ID" value="CAF1177437.1"/>
    <property type="molecule type" value="Genomic_DNA"/>
</dbReference>
<keyword evidence="5 6" id="KW-0472">Membrane</keyword>
<evidence type="ECO:0000313" key="10">
    <source>
        <dbReference type="Proteomes" id="UP000663870"/>
    </source>
</evidence>
<evidence type="ECO:0000256" key="6">
    <source>
        <dbReference type="SAM" id="Phobius"/>
    </source>
</evidence>
<sequence>MTNLDLNEWFFAFIHISFIYTFITFLHLFVPAYHVRGYVHDGPPIYRLNGLRVFFIVSFLFIICIGYFEFIDIQYLIKLRIKHAICACLLGLIFTFILVLPYKKNSSSFWLDIYLGRLKNPQWFFNRVDGKILLYIIGGIGLELNLILFYFEYLQENKPMTNIILYVFLFSFFTIEYFYHEYVHLYTFDFIIEYVGFKLVWGCLVFYPFFYPTAIWCKIHPIRLSFNRQIFSICIFFLGWILSRGANNQKYLFRTQPNALFLGFIRPITINGRLLCSGWWSLSRHINYLGDTLMAIGLSLAIHGGIFPWLYPLYYILLFIARERTDYERCKKKYGLDWNEYCRRVPYRIIPFLY</sequence>
<dbReference type="Proteomes" id="UP000663854">
    <property type="component" value="Unassembled WGS sequence"/>
</dbReference>
<dbReference type="Pfam" id="PF01222">
    <property type="entry name" value="ERG4_ERG24"/>
    <property type="match status" value="1"/>
</dbReference>
<dbReference type="PANTHER" id="PTHR21257:SF52">
    <property type="entry name" value="DELTA(14)-STEROL REDUCTASE TM7SF2"/>
    <property type="match status" value="1"/>
</dbReference>
<comment type="caution">
    <text evidence="7">The sequence shown here is derived from an EMBL/GenBank/DDBJ whole genome shotgun (WGS) entry which is preliminary data.</text>
</comment>
<feature type="transmembrane region" description="Helical" evidence="6">
    <location>
        <begin position="83"/>
        <end position="102"/>
    </location>
</feature>
<evidence type="ECO:0000256" key="1">
    <source>
        <dbReference type="ARBA" id="ARBA00004141"/>
    </source>
</evidence>
<feature type="transmembrane region" description="Helical" evidence="6">
    <location>
        <begin position="132"/>
        <end position="151"/>
    </location>
</feature>
<evidence type="ECO:0000256" key="5">
    <source>
        <dbReference type="ARBA" id="ARBA00023136"/>
    </source>
</evidence>
<evidence type="ECO:0000256" key="3">
    <source>
        <dbReference type="ARBA" id="ARBA00022692"/>
    </source>
</evidence>
<feature type="transmembrane region" description="Helical" evidence="6">
    <location>
        <begin position="199"/>
        <end position="217"/>
    </location>
</feature>
<feature type="transmembrane region" description="Helical" evidence="6">
    <location>
        <begin position="9"/>
        <end position="30"/>
    </location>
</feature>
<keyword evidence="10" id="KW-1185">Reference proteome</keyword>
<evidence type="ECO:0000256" key="4">
    <source>
        <dbReference type="ARBA" id="ARBA00022989"/>
    </source>
</evidence>
<gene>
    <name evidence="8" type="ORF">JXQ802_LOCUS23149</name>
    <name evidence="7" type="ORF">PYM288_LOCUS9397</name>
</gene>